<keyword evidence="3" id="KW-1185">Reference proteome</keyword>
<feature type="compositionally biased region" description="Pro residues" evidence="1">
    <location>
        <begin position="167"/>
        <end position="197"/>
    </location>
</feature>
<sequence>MAMFMERERQSEGDITFPPTLYKKRRYTSRKGHGSKQAKYHVLEAARTHSFKAVFFGSIVKMFPFPPPMPFGQAPMPMPFLPSSDMFGKTQYKYVTSDGGPPMDGAVPSGSPFDPPQPSQFGFPGNCVPGSMHPFGVPNPFAAPPYPFGAPAAPAAPGWYQCSPAPPPYSSGPPPPPPPVPGPAAPSWAPPPPPPPAFHAFGGTNDYAEEPLEGNRVKGQLATFPDRSAGYIFPRRNVTIHLFKDNVISKYPPVCNIVTTQNDKFNVQHAPCEMTFEELIEQINCRKRANWHPPYNTPGHGYPEHLIGVQELLELDRGRFMLGSKIMLTDPQAKSKLGELWSDSAGNAGQGKPRYIVRLPV</sequence>
<evidence type="ECO:0000313" key="3">
    <source>
        <dbReference type="Proteomes" id="UP001345013"/>
    </source>
</evidence>
<comment type="caution">
    <text evidence="2">The sequence shown here is derived from an EMBL/GenBank/DDBJ whole genome shotgun (WGS) entry which is preliminary data.</text>
</comment>
<dbReference type="EMBL" id="JAVRRG010000017">
    <property type="protein sequence ID" value="KAK5097624.1"/>
    <property type="molecule type" value="Genomic_DNA"/>
</dbReference>
<feature type="region of interest" description="Disordered" evidence="1">
    <location>
        <begin position="167"/>
        <end position="210"/>
    </location>
</feature>
<protein>
    <submittedName>
        <fullName evidence="2">Uncharacterized protein</fullName>
    </submittedName>
</protein>
<organism evidence="2 3">
    <name type="scientific">Lithohypha guttulata</name>
    <dbReference type="NCBI Taxonomy" id="1690604"/>
    <lineage>
        <taxon>Eukaryota</taxon>
        <taxon>Fungi</taxon>
        <taxon>Dikarya</taxon>
        <taxon>Ascomycota</taxon>
        <taxon>Pezizomycotina</taxon>
        <taxon>Eurotiomycetes</taxon>
        <taxon>Chaetothyriomycetidae</taxon>
        <taxon>Chaetothyriales</taxon>
        <taxon>Trichomeriaceae</taxon>
        <taxon>Lithohypha</taxon>
    </lineage>
</organism>
<dbReference type="Proteomes" id="UP001345013">
    <property type="component" value="Unassembled WGS sequence"/>
</dbReference>
<name>A0ABR0KIQ8_9EURO</name>
<proteinExistence type="predicted"/>
<evidence type="ECO:0000313" key="2">
    <source>
        <dbReference type="EMBL" id="KAK5097624.1"/>
    </source>
</evidence>
<reference evidence="2 3" key="1">
    <citation type="submission" date="2023-08" db="EMBL/GenBank/DDBJ databases">
        <title>Black Yeasts Isolated from many extreme environments.</title>
        <authorList>
            <person name="Coleine C."/>
            <person name="Stajich J.E."/>
            <person name="Selbmann L."/>
        </authorList>
    </citation>
    <scope>NUCLEOTIDE SEQUENCE [LARGE SCALE GENOMIC DNA]</scope>
    <source>
        <strain evidence="2 3">CCFEE 5885</strain>
    </source>
</reference>
<accession>A0ABR0KIQ8</accession>
<gene>
    <name evidence="2" type="ORF">LTR24_002090</name>
</gene>
<evidence type="ECO:0000256" key="1">
    <source>
        <dbReference type="SAM" id="MobiDB-lite"/>
    </source>
</evidence>